<comment type="caution">
    <text evidence="2">The sequence shown here is derived from an EMBL/GenBank/DDBJ whole genome shotgun (WGS) entry which is preliminary data.</text>
</comment>
<feature type="non-terminal residue" evidence="2">
    <location>
        <position position="41"/>
    </location>
</feature>
<dbReference type="Proteomes" id="UP000005466">
    <property type="component" value="Unassembled WGS sequence"/>
</dbReference>
<dbReference type="BioCyc" id="PSYR875330:G11XH-7551-MONOMER"/>
<proteinExistence type="predicted"/>
<evidence type="ECO:0000256" key="1">
    <source>
        <dbReference type="SAM" id="MobiDB-lite"/>
    </source>
</evidence>
<evidence type="ECO:0000313" key="2">
    <source>
        <dbReference type="EMBL" id="EGH19053.1"/>
    </source>
</evidence>
<protein>
    <submittedName>
        <fullName evidence="2">Lead uptake protein</fullName>
    </submittedName>
</protein>
<feature type="non-terminal residue" evidence="2">
    <location>
        <position position="1"/>
    </location>
</feature>
<accession>F3CIG1</accession>
<evidence type="ECO:0000313" key="3">
    <source>
        <dbReference type="Proteomes" id="UP000005466"/>
    </source>
</evidence>
<dbReference type="EMBL" id="ADWY01003532">
    <property type="protein sequence ID" value="EGH19053.1"/>
    <property type="molecule type" value="Genomic_DNA"/>
</dbReference>
<reference evidence="2 3" key="1">
    <citation type="journal article" date="2011" name="PLoS Pathog.">
        <title>Dynamic evolution of pathogenicity revealed by sequencing and comparative genomics of 19 Pseudomonas syringae isolates.</title>
        <authorList>
            <person name="Baltrus D.A."/>
            <person name="Nishimura M.T."/>
            <person name="Romanchuk A."/>
            <person name="Chang J.H."/>
            <person name="Mukhtar M.S."/>
            <person name="Cherkis K."/>
            <person name="Roach J."/>
            <person name="Grant S.R."/>
            <person name="Jones C.D."/>
            <person name="Dangl J.L."/>
        </authorList>
    </citation>
    <scope>NUCLEOTIDE SEQUENCE [LARGE SCALE GENOMIC DNA]</scope>
    <source>
        <strain evidence="3">race 4</strain>
    </source>
</reference>
<name>F3CIG1_PSESG</name>
<organism evidence="2 3">
    <name type="scientific">Pseudomonas savastanoi pv. glycinea str. race 4</name>
    <dbReference type="NCBI Taxonomy" id="875330"/>
    <lineage>
        <taxon>Bacteria</taxon>
        <taxon>Pseudomonadati</taxon>
        <taxon>Pseudomonadota</taxon>
        <taxon>Gammaproteobacteria</taxon>
        <taxon>Pseudomonadales</taxon>
        <taxon>Pseudomonadaceae</taxon>
        <taxon>Pseudomonas</taxon>
    </lineage>
</organism>
<gene>
    <name evidence="2" type="ORF">Pgy4_39425</name>
</gene>
<feature type="region of interest" description="Disordered" evidence="1">
    <location>
        <begin position="21"/>
        <end position="41"/>
    </location>
</feature>
<sequence>KSEQAPNVRKDTEKSLMAYRQSLQDSMPLPQVAQKLEAAKG</sequence>
<dbReference type="AlphaFoldDB" id="F3CIG1"/>